<keyword evidence="11" id="KW-0072">Autophagy</keyword>
<dbReference type="PANTHER" id="PTHR24348">
    <property type="entry name" value="SERINE/THREONINE-PROTEIN KINASE UNC-51-RELATED"/>
    <property type="match status" value="1"/>
</dbReference>
<dbReference type="Proteomes" id="UP000050795">
    <property type="component" value="Unassembled WGS sequence"/>
</dbReference>
<name>A0AA85IV47_TRIRE</name>
<evidence type="ECO:0000256" key="10">
    <source>
        <dbReference type="ARBA" id="ARBA00022840"/>
    </source>
</evidence>
<evidence type="ECO:0000256" key="11">
    <source>
        <dbReference type="ARBA" id="ARBA00023006"/>
    </source>
</evidence>
<dbReference type="Gene3D" id="3.30.200.20">
    <property type="entry name" value="Phosphorylase Kinase, domain 1"/>
    <property type="match status" value="1"/>
</dbReference>
<dbReference type="GO" id="GO:0061709">
    <property type="term" value="P:reticulophagy"/>
    <property type="evidence" value="ECO:0007669"/>
    <property type="project" value="TreeGrafter"/>
</dbReference>
<dbReference type="Pfam" id="PF00069">
    <property type="entry name" value="Pkinase"/>
    <property type="match status" value="1"/>
</dbReference>
<comment type="subcellular location">
    <subcellularLocation>
        <location evidence="1">Cytoplasm</location>
    </subcellularLocation>
</comment>
<reference evidence="19" key="2">
    <citation type="submission" date="2023-11" db="UniProtKB">
        <authorList>
            <consortium name="WormBaseParasite"/>
        </authorList>
    </citation>
    <scope>IDENTIFICATION</scope>
</reference>
<dbReference type="EC" id="2.7.11.1" evidence="2"/>
<dbReference type="Gene3D" id="1.20.58.80">
    <property type="entry name" value="Phosphotransferase system, lactose/cellobiose-type IIA subunit"/>
    <property type="match status" value="2"/>
</dbReference>
<dbReference type="AlphaFoldDB" id="A0AA85IV47"/>
<feature type="compositionally biased region" description="Polar residues" evidence="16">
    <location>
        <begin position="502"/>
        <end position="532"/>
    </location>
</feature>
<dbReference type="SUPFAM" id="SSF56112">
    <property type="entry name" value="Protein kinase-like (PK-like)"/>
    <property type="match status" value="1"/>
</dbReference>
<keyword evidence="9" id="KW-0418">Kinase</keyword>
<dbReference type="PROSITE" id="PS00108">
    <property type="entry name" value="PROTEIN_KINASE_ST"/>
    <property type="match status" value="1"/>
</dbReference>
<dbReference type="InterPro" id="IPR008271">
    <property type="entry name" value="Ser/Thr_kinase_AS"/>
</dbReference>
<keyword evidence="6" id="KW-0808">Transferase</keyword>
<dbReference type="GO" id="GO:0000422">
    <property type="term" value="P:autophagy of mitochondrion"/>
    <property type="evidence" value="ECO:0007669"/>
    <property type="project" value="TreeGrafter"/>
</dbReference>
<evidence type="ECO:0000256" key="2">
    <source>
        <dbReference type="ARBA" id="ARBA00012513"/>
    </source>
</evidence>
<dbReference type="GO" id="GO:0042594">
    <property type="term" value="P:response to starvation"/>
    <property type="evidence" value="ECO:0007669"/>
    <property type="project" value="TreeGrafter"/>
</dbReference>
<evidence type="ECO:0000256" key="1">
    <source>
        <dbReference type="ARBA" id="ARBA00004496"/>
    </source>
</evidence>
<keyword evidence="18" id="KW-1185">Reference proteome</keyword>
<comment type="catalytic activity">
    <reaction evidence="14">
        <text>L-seryl-[protein] + ATP = O-phospho-L-seryl-[protein] + ADP + H(+)</text>
        <dbReference type="Rhea" id="RHEA:17989"/>
        <dbReference type="Rhea" id="RHEA-COMP:9863"/>
        <dbReference type="Rhea" id="RHEA-COMP:11604"/>
        <dbReference type="ChEBI" id="CHEBI:15378"/>
        <dbReference type="ChEBI" id="CHEBI:29999"/>
        <dbReference type="ChEBI" id="CHEBI:30616"/>
        <dbReference type="ChEBI" id="CHEBI:83421"/>
        <dbReference type="ChEBI" id="CHEBI:456216"/>
        <dbReference type="EC" id="2.7.11.1"/>
    </reaction>
</comment>
<evidence type="ECO:0000256" key="7">
    <source>
        <dbReference type="ARBA" id="ARBA00022737"/>
    </source>
</evidence>
<reference evidence="18" key="1">
    <citation type="submission" date="2022-06" db="EMBL/GenBank/DDBJ databases">
        <authorList>
            <person name="Berger JAMES D."/>
            <person name="Berger JAMES D."/>
        </authorList>
    </citation>
    <scope>NUCLEOTIDE SEQUENCE [LARGE SCALE GENOMIC DNA]</scope>
</reference>
<evidence type="ECO:0000256" key="6">
    <source>
        <dbReference type="ARBA" id="ARBA00022679"/>
    </source>
</evidence>
<evidence type="ECO:0000256" key="9">
    <source>
        <dbReference type="ARBA" id="ARBA00022777"/>
    </source>
</evidence>
<protein>
    <recommendedName>
        <fullName evidence="3">Serine/threonine-protein kinase ULK3</fullName>
        <ecNumber evidence="2">2.7.11.1</ecNumber>
    </recommendedName>
    <alternativeName>
        <fullName evidence="12">Unc-51-like kinase 3</fullName>
    </alternativeName>
</protein>
<dbReference type="InterPro" id="IPR000719">
    <property type="entry name" value="Prot_kinase_dom"/>
</dbReference>
<comment type="catalytic activity">
    <reaction evidence="13">
        <text>L-threonyl-[protein] + ATP = O-phospho-L-threonyl-[protein] + ADP + H(+)</text>
        <dbReference type="Rhea" id="RHEA:46608"/>
        <dbReference type="Rhea" id="RHEA-COMP:11060"/>
        <dbReference type="Rhea" id="RHEA-COMP:11605"/>
        <dbReference type="ChEBI" id="CHEBI:15378"/>
        <dbReference type="ChEBI" id="CHEBI:30013"/>
        <dbReference type="ChEBI" id="CHEBI:30616"/>
        <dbReference type="ChEBI" id="CHEBI:61977"/>
        <dbReference type="ChEBI" id="CHEBI:456216"/>
        <dbReference type="EC" id="2.7.11.1"/>
    </reaction>
</comment>
<dbReference type="GO" id="GO:0004674">
    <property type="term" value="F:protein serine/threonine kinase activity"/>
    <property type="evidence" value="ECO:0007669"/>
    <property type="project" value="UniProtKB-KW"/>
</dbReference>
<evidence type="ECO:0000256" key="4">
    <source>
        <dbReference type="ARBA" id="ARBA00022490"/>
    </source>
</evidence>
<evidence type="ECO:0000313" key="18">
    <source>
        <dbReference type="Proteomes" id="UP000050795"/>
    </source>
</evidence>
<accession>A0AA85IV47</accession>
<sequence>MIKVPGFTVSHLLGRGTYGLVYMGKKFGSCKLVAIKCMMKSRLGKQAQDNLVSEISILKTLEHPHIVCMLDFTWDASYVYIIMEFCGGGDLGRFLKQKRKLDELLVQHFLQQLALALQYLKSKNIIHMDLKPHNILLTSFNNPTLKLADFGFAKCIEGTAHMNEVRGTLLYMAPEIYCEGVYHPSCDLWSVGIILYECLFGAPPYGNANVQQLKELLVKDDPIEVPQTNEISKQCAALIRDLLKRKPSERLTHEQFFSHPFIDLDHIPSAQSIDKANEYLERAPKLESLGKLCEAYDCYLEGLNHLVAACNYEQSRFRKAEIRNLMKNYLIKAESLKSELCLITEMNKVSPSSTSKSHRINGNNSKDNLPDPITPVKCYRVCQQQQQQLQQPKKTSSPDLKTDIKRKSPAELKAISPSSMYYPTASQTNEINYYLREQLTINSISEINDCLSSDKASVITRVKQWFTRQNYKDEKVYESERNKGHVPTGVLVDVNPVKSAQLSSAPVNSHSLHQSSVSPPLNQNSSSSGSDTLVDRQTNESLANSQSDNSLTNAALPCVNSIPADVAKCENSQSSDSGVKVNSVKIEDDLIQIFGRNQLLELADNCNKDVIKFLNRFYRLISERRHKEALHYFENDFATCLKAVKSESNPKNRSILYEELKFSMDEAEKIKVNLDSAAETEGFQVGEEVLDDDQEQGRRNTNASVFNFS</sequence>
<keyword evidence="4" id="KW-0963">Cytoplasm</keyword>
<feature type="region of interest" description="Disordered" evidence="16">
    <location>
        <begin position="686"/>
        <end position="709"/>
    </location>
</feature>
<feature type="compositionally biased region" description="Polar residues" evidence="16">
    <location>
        <begin position="350"/>
        <end position="367"/>
    </location>
</feature>
<dbReference type="PROSITE" id="PS50011">
    <property type="entry name" value="PROTEIN_KINASE_DOM"/>
    <property type="match status" value="1"/>
</dbReference>
<evidence type="ECO:0000256" key="8">
    <source>
        <dbReference type="ARBA" id="ARBA00022741"/>
    </source>
</evidence>
<dbReference type="WBParaSite" id="TREG1_107490.3">
    <property type="protein sequence ID" value="TREG1_107490.3"/>
    <property type="gene ID" value="TREG1_107490"/>
</dbReference>
<organism evidence="18 19">
    <name type="scientific">Trichobilharzia regenti</name>
    <name type="common">Nasal bird schistosome</name>
    <dbReference type="NCBI Taxonomy" id="157069"/>
    <lineage>
        <taxon>Eukaryota</taxon>
        <taxon>Metazoa</taxon>
        <taxon>Spiralia</taxon>
        <taxon>Lophotrochozoa</taxon>
        <taxon>Platyhelminthes</taxon>
        <taxon>Trematoda</taxon>
        <taxon>Digenea</taxon>
        <taxon>Strigeidida</taxon>
        <taxon>Schistosomatoidea</taxon>
        <taxon>Schistosomatidae</taxon>
        <taxon>Trichobilharzia</taxon>
    </lineage>
</organism>
<feature type="compositionally biased region" description="Polar residues" evidence="16">
    <location>
        <begin position="539"/>
        <end position="548"/>
    </location>
</feature>
<evidence type="ECO:0000256" key="3">
    <source>
        <dbReference type="ARBA" id="ARBA00021644"/>
    </source>
</evidence>
<dbReference type="GO" id="GO:0000045">
    <property type="term" value="P:autophagosome assembly"/>
    <property type="evidence" value="ECO:0007669"/>
    <property type="project" value="TreeGrafter"/>
</dbReference>
<dbReference type="InterPro" id="IPR007330">
    <property type="entry name" value="MIT_dom"/>
</dbReference>
<feature type="compositionally biased region" description="Polar residues" evidence="16">
    <location>
        <begin position="699"/>
        <end position="709"/>
    </location>
</feature>
<dbReference type="FunFam" id="3.30.200.20:FF:000042">
    <property type="entry name" value="Aurora kinase A"/>
    <property type="match status" value="1"/>
</dbReference>
<dbReference type="GO" id="GO:0005524">
    <property type="term" value="F:ATP binding"/>
    <property type="evidence" value="ECO:0007669"/>
    <property type="project" value="UniProtKB-UniRule"/>
</dbReference>
<feature type="region of interest" description="Disordered" evidence="16">
    <location>
        <begin position="350"/>
        <end position="371"/>
    </location>
</feature>
<evidence type="ECO:0000256" key="5">
    <source>
        <dbReference type="ARBA" id="ARBA00022527"/>
    </source>
</evidence>
<evidence type="ECO:0000256" key="16">
    <source>
        <dbReference type="SAM" id="MobiDB-lite"/>
    </source>
</evidence>
<dbReference type="Pfam" id="PF04212">
    <property type="entry name" value="MIT"/>
    <property type="match status" value="1"/>
</dbReference>
<dbReference type="GO" id="GO:0005776">
    <property type="term" value="C:autophagosome"/>
    <property type="evidence" value="ECO:0007669"/>
    <property type="project" value="TreeGrafter"/>
</dbReference>
<evidence type="ECO:0000313" key="19">
    <source>
        <dbReference type="WBParaSite" id="TREG1_107490.3"/>
    </source>
</evidence>
<dbReference type="GO" id="GO:0034045">
    <property type="term" value="C:phagophore assembly site membrane"/>
    <property type="evidence" value="ECO:0007669"/>
    <property type="project" value="TreeGrafter"/>
</dbReference>
<dbReference type="SMART" id="SM00220">
    <property type="entry name" value="S_TKc"/>
    <property type="match status" value="1"/>
</dbReference>
<keyword evidence="10 15" id="KW-0067">ATP-binding</keyword>
<dbReference type="PANTHER" id="PTHR24348:SF65">
    <property type="entry name" value="SERINE_THREONINE-PROTEIN KINASE ULK3"/>
    <property type="match status" value="1"/>
</dbReference>
<dbReference type="SUPFAM" id="SSF116846">
    <property type="entry name" value="MIT domain"/>
    <property type="match status" value="1"/>
</dbReference>
<evidence type="ECO:0000256" key="15">
    <source>
        <dbReference type="PROSITE-ProRule" id="PRU10141"/>
    </source>
</evidence>
<keyword evidence="7" id="KW-0677">Repeat</keyword>
<feature type="domain" description="Protein kinase" evidence="17">
    <location>
        <begin position="7"/>
        <end position="262"/>
    </location>
</feature>
<dbReference type="FunFam" id="1.10.510.10:FF:000571">
    <property type="entry name" value="Maternal embryonic leucine zipper kinase"/>
    <property type="match status" value="1"/>
</dbReference>
<evidence type="ECO:0000256" key="14">
    <source>
        <dbReference type="ARBA" id="ARBA00048679"/>
    </source>
</evidence>
<proteinExistence type="predicted"/>
<dbReference type="GO" id="GO:0010506">
    <property type="term" value="P:regulation of autophagy"/>
    <property type="evidence" value="ECO:0007669"/>
    <property type="project" value="InterPro"/>
</dbReference>
<keyword evidence="5" id="KW-0723">Serine/threonine-protein kinase</keyword>
<keyword evidence="8 15" id="KW-0547">Nucleotide-binding</keyword>
<dbReference type="InterPro" id="IPR045269">
    <property type="entry name" value="Atg1-like"/>
</dbReference>
<dbReference type="InterPro" id="IPR017441">
    <property type="entry name" value="Protein_kinase_ATP_BS"/>
</dbReference>
<evidence type="ECO:0000256" key="12">
    <source>
        <dbReference type="ARBA" id="ARBA00032242"/>
    </source>
</evidence>
<feature type="region of interest" description="Disordered" evidence="16">
    <location>
        <begin position="502"/>
        <end position="548"/>
    </location>
</feature>
<feature type="binding site" evidence="15">
    <location>
        <position position="36"/>
    </location>
    <ligand>
        <name>ATP</name>
        <dbReference type="ChEBI" id="CHEBI:30616"/>
    </ligand>
</feature>
<dbReference type="InterPro" id="IPR011009">
    <property type="entry name" value="Kinase-like_dom_sf"/>
</dbReference>
<dbReference type="GO" id="GO:0034727">
    <property type="term" value="P:piecemeal microautophagy of the nucleus"/>
    <property type="evidence" value="ECO:0007669"/>
    <property type="project" value="TreeGrafter"/>
</dbReference>
<dbReference type="PROSITE" id="PS00107">
    <property type="entry name" value="PROTEIN_KINASE_ATP"/>
    <property type="match status" value="1"/>
</dbReference>
<dbReference type="GO" id="GO:0005829">
    <property type="term" value="C:cytosol"/>
    <property type="evidence" value="ECO:0007669"/>
    <property type="project" value="TreeGrafter"/>
</dbReference>
<evidence type="ECO:0000256" key="13">
    <source>
        <dbReference type="ARBA" id="ARBA00047899"/>
    </source>
</evidence>
<dbReference type="InterPro" id="IPR036181">
    <property type="entry name" value="MIT_dom_sf"/>
</dbReference>
<evidence type="ECO:0000259" key="17">
    <source>
        <dbReference type="PROSITE" id="PS50011"/>
    </source>
</evidence>
<dbReference type="Gene3D" id="1.10.510.10">
    <property type="entry name" value="Transferase(Phosphotransferase) domain 1"/>
    <property type="match status" value="1"/>
</dbReference>